<dbReference type="InterPro" id="IPR021649">
    <property type="entry name" value="DUF3247"/>
</dbReference>
<organism evidence="1 2">
    <name type="scientific">Dyella monticola</name>
    <dbReference type="NCBI Taxonomy" id="1927958"/>
    <lineage>
        <taxon>Bacteria</taxon>
        <taxon>Pseudomonadati</taxon>
        <taxon>Pseudomonadota</taxon>
        <taxon>Gammaproteobacteria</taxon>
        <taxon>Lysobacterales</taxon>
        <taxon>Rhodanobacteraceae</taxon>
        <taxon>Dyella</taxon>
    </lineage>
</organism>
<keyword evidence="2" id="KW-1185">Reference proteome</keyword>
<proteinExistence type="predicted"/>
<dbReference type="Proteomes" id="UP000254258">
    <property type="component" value="Unassembled WGS sequence"/>
</dbReference>
<gene>
    <name evidence="1" type="ORF">DWU98_19235</name>
</gene>
<dbReference type="AlphaFoldDB" id="A0A370WSJ6"/>
<dbReference type="Pfam" id="PF11607">
    <property type="entry name" value="DUF3247"/>
    <property type="match status" value="1"/>
</dbReference>
<evidence type="ECO:0000313" key="1">
    <source>
        <dbReference type="EMBL" id="RDS79139.1"/>
    </source>
</evidence>
<comment type="caution">
    <text evidence="1">The sequence shown here is derived from an EMBL/GenBank/DDBJ whole genome shotgun (WGS) entry which is preliminary data.</text>
</comment>
<sequence length="116" mass="12903">MRPSWPRHVRVDHAMGRRADRVYTGTSDIAMLEKWVDELAVNAAVRIVKHDGATVEGVVSVTPTVQVFLDPNDQEGMNGVVRLIDSNRPDWGGMVWLGDIRNVQHLDSVRTGSSRA</sequence>
<dbReference type="EMBL" id="QRBE01000016">
    <property type="protein sequence ID" value="RDS79139.1"/>
    <property type="molecule type" value="Genomic_DNA"/>
</dbReference>
<dbReference type="Gene3D" id="2.30.30.720">
    <property type="entry name" value="Protein of unknown function (DUF3247)"/>
    <property type="match status" value="1"/>
</dbReference>
<name>A0A370WSJ6_9GAMM</name>
<protein>
    <submittedName>
        <fullName evidence="1">DUF3247 family protein</fullName>
    </submittedName>
</protein>
<reference evidence="1 2" key="1">
    <citation type="submission" date="2018-07" db="EMBL/GenBank/DDBJ databases">
        <title>Dyella monticola sp. nov. and Dyella psychrodurans sp. nov. isolated from monsoon evergreen broad-leaved forest soil of Dinghu Mountain, China.</title>
        <authorList>
            <person name="Gao Z."/>
            <person name="Qiu L."/>
        </authorList>
    </citation>
    <scope>NUCLEOTIDE SEQUENCE [LARGE SCALE GENOMIC DNA]</scope>
    <source>
        <strain evidence="1 2">4G-K06</strain>
    </source>
</reference>
<accession>A0A370WSJ6</accession>
<evidence type="ECO:0000313" key="2">
    <source>
        <dbReference type="Proteomes" id="UP000254258"/>
    </source>
</evidence>